<evidence type="ECO:0000313" key="4">
    <source>
        <dbReference type="Proteomes" id="UP000183126"/>
    </source>
</evidence>
<protein>
    <submittedName>
        <fullName evidence="3">TniQ protein</fullName>
    </submittedName>
</protein>
<proteinExistence type="predicted"/>
<evidence type="ECO:0000256" key="1">
    <source>
        <dbReference type="SAM" id="MobiDB-lite"/>
    </source>
</evidence>
<evidence type="ECO:0000313" key="3">
    <source>
        <dbReference type="EMBL" id="SDS07646.1"/>
    </source>
</evidence>
<dbReference type="InterPro" id="IPR009492">
    <property type="entry name" value="TniQ"/>
</dbReference>
<reference evidence="3 4" key="1">
    <citation type="submission" date="2016-10" db="EMBL/GenBank/DDBJ databases">
        <authorList>
            <person name="Varghese N."/>
            <person name="Submissions S."/>
        </authorList>
    </citation>
    <scope>NUCLEOTIDE SEQUENCE [LARGE SCALE GENOMIC DNA]</scope>
    <source>
        <strain evidence="3 4">BS3111</strain>
    </source>
</reference>
<organism evidence="3 4">
    <name type="scientific">Pseudomonas trivialis</name>
    <dbReference type="NCBI Taxonomy" id="200450"/>
    <lineage>
        <taxon>Bacteria</taxon>
        <taxon>Pseudomonadati</taxon>
        <taxon>Pseudomonadota</taxon>
        <taxon>Gammaproteobacteria</taxon>
        <taxon>Pseudomonadales</taxon>
        <taxon>Pseudomonadaceae</taxon>
        <taxon>Pseudomonas</taxon>
    </lineage>
</organism>
<keyword evidence="4" id="KW-1185">Reference proteome</keyword>
<name>A0ABY0U533_9PSED</name>
<feature type="domain" description="TniQ" evidence="2">
    <location>
        <begin position="22"/>
        <end position="158"/>
    </location>
</feature>
<dbReference type="Proteomes" id="UP000183126">
    <property type="component" value="Chromosome I"/>
</dbReference>
<accession>A0ABY0U533</accession>
<dbReference type="Pfam" id="PF06527">
    <property type="entry name" value="TniQ"/>
    <property type="match status" value="1"/>
</dbReference>
<feature type="region of interest" description="Disordered" evidence="1">
    <location>
        <begin position="364"/>
        <end position="387"/>
    </location>
</feature>
<gene>
    <name evidence="3" type="ORF">SAMN04490205_1385</name>
</gene>
<evidence type="ECO:0000259" key="2">
    <source>
        <dbReference type="Pfam" id="PF06527"/>
    </source>
</evidence>
<dbReference type="EMBL" id="LT629760">
    <property type="protein sequence ID" value="SDS07646.1"/>
    <property type="molecule type" value="Genomic_DNA"/>
</dbReference>
<sequence>MTLCPGHRARDALQGLDEQMILAIQPEETVRSFVARTLFIKGKHSSEEVFRKFPKNCILSTDILSIAGTQGWIGCYGFNKILHKHTDYPLKEIFKNIQDISYSRDEYIGRPNLYSSDSTQAGFCPVCVAEDVERLGFSFWRRAHCCELKVCAEHNVELVKRCPYCDKPFRHGGHDLNVMWANCEGQQFKDSSVMLNADQFELKKAQFFAEILSATHHLSEEAVLAALDEKVHQNDKLKLKIWNSRYNQPLGYTIKRRLEIVQEARSRNRLPHGETTDFIIQAILGVYERFADFVIDVKSYGDEVRPVETLWSTYIAGHQESTHFVEENYDQGVGVWCCPFPARDFLRMWDWRPVYYPCCSFERPKRKGPQPRPELVKKAPPGVYRRK</sequence>